<dbReference type="AlphaFoldDB" id="A0A940DFZ0"/>
<evidence type="ECO:0000313" key="7">
    <source>
        <dbReference type="Proteomes" id="UP000727857"/>
    </source>
</evidence>
<evidence type="ECO:0000256" key="1">
    <source>
        <dbReference type="ARBA" id="ARBA00001974"/>
    </source>
</evidence>
<dbReference type="NCBIfam" id="TIGR00275">
    <property type="entry name" value="aminoacetone oxidase family FAD-binding enzyme"/>
    <property type="match status" value="1"/>
</dbReference>
<accession>A0A940DFZ0</accession>
<dbReference type="Pfam" id="PF03486">
    <property type="entry name" value="HI0933_like"/>
    <property type="match status" value="1"/>
</dbReference>
<dbReference type="Gene3D" id="2.40.30.10">
    <property type="entry name" value="Translation factors"/>
    <property type="match status" value="1"/>
</dbReference>
<dbReference type="PRINTS" id="PR00368">
    <property type="entry name" value="FADPNR"/>
</dbReference>
<proteinExistence type="predicted"/>
<keyword evidence="2" id="KW-0285">Flavoprotein</keyword>
<dbReference type="PANTHER" id="PTHR42887">
    <property type="entry name" value="OS12G0638800 PROTEIN"/>
    <property type="match status" value="1"/>
</dbReference>
<dbReference type="InterPro" id="IPR004792">
    <property type="entry name" value="BaiN-like"/>
</dbReference>
<dbReference type="SUPFAM" id="SSF160996">
    <property type="entry name" value="HI0933 insert domain-like"/>
    <property type="match status" value="1"/>
</dbReference>
<name>A0A940DFZ0_9FIRM</name>
<evidence type="ECO:0000313" key="6">
    <source>
        <dbReference type="EMBL" id="MBO8423498.1"/>
    </source>
</evidence>
<dbReference type="InterPro" id="IPR036188">
    <property type="entry name" value="FAD/NAD-bd_sf"/>
</dbReference>
<evidence type="ECO:0000256" key="2">
    <source>
        <dbReference type="ARBA" id="ARBA00022630"/>
    </source>
</evidence>
<comment type="cofactor">
    <cofactor evidence="1">
        <name>FAD</name>
        <dbReference type="ChEBI" id="CHEBI:57692"/>
    </cofactor>
</comment>
<dbReference type="InterPro" id="IPR055178">
    <property type="entry name" value="RsdA/BaiN/AoA(So)-like_dom"/>
</dbReference>
<dbReference type="Pfam" id="PF22780">
    <property type="entry name" value="HI0933_like_1st"/>
    <property type="match status" value="1"/>
</dbReference>
<reference evidence="6" key="1">
    <citation type="submission" date="2020-10" db="EMBL/GenBank/DDBJ databases">
        <authorList>
            <person name="Gilroy R."/>
        </authorList>
    </citation>
    <scope>NUCLEOTIDE SEQUENCE</scope>
    <source>
        <strain evidence="6">517</strain>
    </source>
</reference>
<feature type="domain" description="RsdA/BaiN/AoA(So)-like insert" evidence="5">
    <location>
        <begin position="217"/>
        <end position="360"/>
    </location>
</feature>
<dbReference type="InterPro" id="IPR023166">
    <property type="entry name" value="BaiN-like_dom_sf"/>
</dbReference>
<dbReference type="PRINTS" id="PR00411">
    <property type="entry name" value="PNDRDTASEI"/>
</dbReference>
<evidence type="ECO:0000259" key="4">
    <source>
        <dbReference type="Pfam" id="PF03486"/>
    </source>
</evidence>
<keyword evidence="3" id="KW-0274">FAD</keyword>
<organism evidence="6 7">
    <name type="scientific">Candidatus Stercoripulliclostridium pullicola</name>
    <dbReference type="NCBI Taxonomy" id="2840953"/>
    <lineage>
        <taxon>Bacteria</taxon>
        <taxon>Bacillati</taxon>
        <taxon>Bacillota</taxon>
        <taxon>Clostridia</taxon>
        <taxon>Eubacteriales</taxon>
        <taxon>Candidatus Stercoripulliclostridium</taxon>
    </lineage>
</organism>
<evidence type="ECO:0000256" key="3">
    <source>
        <dbReference type="ARBA" id="ARBA00022827"/>
    </source>
</evidence>
<dbReference type="InterPro" id="IPR057661">
    <property type="entry name" value="RsdA/BaiN/AoA(So)_Rossmann"/>
</dbReference>
<dbReference type="Proteomes" id="UP000727857">
    <property type="component" value="Unassembled WGS sequence"/>
</dbReference>
<protein>
    <submittedName>
        <fullName evidence="6">NAD(P)/FAD-dependent oxidoreductase</fullName>
    </submittedName>
</protein>
<gene>
    <name evidence="6" type="ORF">IAB16_00530</name>
</gene>
<feature type="domain" description="RsdA/BaiN/AoA(So)-like Rossmann fold-like" evidence="4">
    <location>
        <begin position="2"/>
        <end position="413"/>
    </location>
</feature>
<dbReference type="Gene3D" id="1.10.8.260">
    <property type="entry name" value="HI0933 insert domain-like"/>
    <property type="match status" value="1"/>
</dbReference>
<dbReference type="PANTHER" id="PTHR42887:SF2">
    <property type="entry name" value="OS12G0638800 PROTEIN"/>
    <property type="match status" value="1"/>
</dbReference>
<reference evidence="6" key="2">
    <citation type="journal article" date="2021" name="PeerJ">
        <title>Extensive microbial diversity within the chicken gut microbiome revealed by metagenomics and culture.</title>
        <authorList>
            <person name="Gilroy R."/>
            <person name="Ravi A."/>
            <person name="Getino M."/>
            <person name="Pursley I."/>
            <person name="Horton D.L."/>
            <person name="Alikhan N.F."/>
            <person name="Baker D."/>
            <person name="Gharbi K."/>
            <person name="Hall N."/>
            <person name="Watson M."/>
            <person name="Adriaenssens E.M."/>
            <person name="Foster-Nyarko E."/>
            <person name="Jarju S."/>
            <person name="Secka A."/>
            <person name="Antonio M."/>
            <person name="Oren A."/>
            <person name="Chaudhuri R.R."/>
            <person name="La Ragione R."/>
            <person name="Hildebrand F."/>
            <person name="Pallen M.J."/>
        </authorList>
    </citation>
    <scope>NUCLEOTIDE SEQUENCE</scope>
    <source>
        <strain evidence="6">517</strain>
    </source>
</reference>
<dbReference type="Gene3D" id="3.50.50.60">
    <property type="entry name" value="FAD/NAD(P)-binding domain"/>
    <property type="match status" value="1"/>
</dbReference>
<sequence>MKIHVIGAGPAGCMAAIAAAEKGHDVTIIEKNAKIGRKLYISGKGRCNLTNVADRRTFLLNTVSNPKFPISALSAFSNDDTVSFFEEAGVALKTERGGRVFPASNKSADIIDALLYKLRALKVRILFSTEFLSFVVKNGAITAIVTSEGEFPTDAVVLATGGASYPLTGSDGKGYGILASLGHRIVPPVAALCATELKGAYDFGGKLLTPEELPLPEGLGLKNVRLSAVYGGKTVRSEFGEMLFTDKGVSGPIALTLSSYVNRLDFDDLVYVLDLKPALDDSTLDKRLTSEFATSNRIYRNVLGELLPHSLVPYFCAVSGINGEKQVNLITREERKLIGRLLKNLTFPVRSLAPLSEAIVTAGGCDVKEIDPRTMRSKIISNLSVCGELLDVDALTGGFNIQLALSTGFVAGSNI</sequence>
<dbReference type="EMBL" id="JADINF010000013">
    <property type="protein sequence ID" value="MBO8423498.1"/>
    <property type="molecule type" value="Genomic_DNA"/>
</dbReference>
<evidence type="ECO:0000259" key="5">
    <source>
        <dbReference type="Pfam" id="PF22780"/>
    </source>
</evidence>
<comment type="caution">
    <text evidence="6">The sequence shown here is derived from an EMBL/GenBank/DDBJ whole genome shotgun (WGS) entry which is preliminary data.</text>
</comment>
<dbReference type="SUPFAM" id="SSF51905">
    <property type="entry name" value="FAD/NAD(P)-binding domain"/>
    <property type="match status" value="1"/>
</dbReference>